<dbReference type="EMBL" id="CP018800">
    <property type="protein sequence ID" value="ATX82866.1"/>
    <property type="molecule type" value="Genomic_DNA"/>
</dbReference>
<dbReference type="OrthoDB" id="9815856at2"/>
<dbReference type="Gene3D" id="3.40.50.10090">
    <property type="match status" value="2"/>
</dbReference>
<sequence length="258" mass="27820">MKLSPLTGKRILLTRAEHQLTEVDRMLRDRGAVPIHFPCLALEPLPHEIDQALPLLEKCSDVLFTSSNGVLALQRFCHDRNRDPALLLAGKRIAAVGDSTAETLRALAINVQIIPNTASQHGLIEAYAVHGMPERLLFYRAEEGSDVLAANLRKQGVEVDTVKAYRTICPQGSAVEIVSMIAAGEIDAVLLGSAKTARHYLQRIGSGRVANAPVVAVISPAMADEAERSGLHVQVVAKTASFEAMLDALADYFDANPS</sequence>
<dbReference type="InterPro" id="IPR003754">
    <property type="entry name" value="4pyrrol_synth_uPrphyn_synth"/>
</dbReference>
<reference evidence="2 3" key="1">
    <citation type="submission" date="2016-12" db="EMBL/GenBank/DDBJ databases">
        <title>Isolation and genomic insights into novel planktonic Zetaproteobacteria from stratified waters of the Chesapeake Bay.</title>
        <authorList>
            <person name="McAllister S.M."/>
            <person name="Kato S."/>
            <person name="Chan C.S."/>
            <person name="Chiu B.K."/>
            <person name="Field E.K."/>
        </authorList>
    </citation>
    <scope>NUCLEOTIDE SEQUENCE [LARGE SCALE GENOMIC DNA]</scope>
    <source>
        <strain evidence="2 3">CP-8</strain>
    </source>
</reference>
<dbReference type="GO" id="GO:0032259">
    <property type="term" value="P:methylation"/>
    <property type="evidence" value="ECO:0007669"/>
    <property type="project" value="UniProtKB-KW"/>
</dbReference>
<evidence type="ECO:0000259" key="1">
    <source>
        <dbReference type="Pfam" id="PF02602"/>
    </source>
</evidence>
<name>A0A2K8LF19_9PROT</name>
<dbReference type="EC" id="2.1.1.107" evidence="2"/>
<dbReference type="GO" id="GO:0004852">
    <property type="term" value="F:uroporphyrinogen-III synthase activity"/>
    <property type="evidence" value="ECO:0007669"/>
    <property type="project" value="UniProtKB-EC"/>
</dbReference>
<gene>
    <name evidence="2" type="ORF">Ga0123462_2029</name>
</gene>
<dbReference type="KEGG" id="mfn:Ga0123462_2029"/>
<protein>
    <submittedName>
        <fullName evidence="2">Uroporphyrinogen-III synthase/uroporphyrinogen III methyltransferase</fullName>
        <ecNumber evidence="2">2.1.1.107</ecNumber>
        <ecNumber evidence="2">4.2.1.75</ecNumber>
    </submittedName>
</protein>
<feature type="domain" description="Tetrapyrrole biosynthesis uroporphyrinogen III synthase" evidence="1">
    <location>
        <begin position="25"/>
        <end position="246"/>
    </location>
</feature>
<dbReference type="AlphaFoldDB" id="A0A2K8LF19"/>
<keyword evidence="2" id="KW-0489">Methyltransferase</keyword>
<dbReference type="GO" id="GO:0004851">
    <property type="term" value="F:uroporphyrin-III C-methyltransferase activity"/>
    <property type="evidence" value="ECO:0007669"/>
    <property type="project" value="UniProtKB-EC"/>
</dbReference>
<keyword evidence="3" id="KW-1185">Reference proteome</keyword>
<keyword evidence="2" id="KW-0456">Lyase</keyword>
<dbReference type="PANTHER" id="PTHR40082:SF1">
    <property type="entry name" value="BLR5956 PROTEIN"/>
    <property type="match status" value="1"/>
</dbReference>
<proteinExistence type="predicted"/>
<evidence type="ECO:0000313" key="3">
    <source>
        <dbReference type="Proteomes" id="UP000231637"/>
    </source>
</evidence>
<accession>A0A2K8LF19</accession>
<organism evidence="2 3">
    <name type="scientific">Mariprofundus ferrinatatus</name>
    <dbReference type="NCBI Taxonomy" id="1921087"/>
    <lineage>
        <taxon>Bacteria</taxon>
        <taxon>Pseudomonadati</taxon>
        <taxon>Pseudomonadota</taxon>
        <taxon>Candidatius Mariprofundia</taxon>
        <taxon>Mariprofundales</taxon>
        <taxon>Mariprofundaceae</taxon>
        <taxon>Mariprofundus</taxon>
    </lineage>
</organism>
<dbReference type="GO" id="GO:0006780">
    <property type="term" value="P:uroporphyrinogen III biosynthetic process"/>
    <property type="evidence" value="ECO:0007669"/>
    <property type="project" value="InterPro"/>
</dbReference>
<evidence type="ECO:0000313" key="2">
    <source>
        <dbReference type="EMBL" id="ATX82866.1"/>
    </source>
</evidence>
<dbReference type="EC" id="4.2.1.75" evidence="2"/>
<dbReference type="Pfam" id="PF02602">
    <property type="entry name" value="HEM4"/>
    <property type="match status" value="1"/>
</dbReference>
<dbReference type="Proteomes" id="UP000231637">
    <property type="component" value="Chromosome"/>
</dbReference>
<dbReference type="PANTHER" id="PTHR40082">
    <property type="entry name" value="BLR5956 PROTEIN"/>
    <property type="match status" value="1"/>
</dbReference>
<dbReference type="SUPFAM" id="SSF69618">
    <property type="entry name" value="HemD-like"/>
    <property type="match status" value="1"/>
</dbReference>
<dbReference type="InterPro" id="IPR039793">
    <property type="entry name" value="UROS/Hem4"/>
</dbReference>
<dbReference type="CDD" id="cd06578">
    <property type="entry name" value="HemD"/>
    <property type="match status" value="1"/>
</dbReference>
<keyword evidence="2" id="KW-0808">Transferase</keyword>
<dbReference type="InterPro" id="IPR036108">
    <property type="entry name" value="4pyrrol_syn_uPrphyn_synt_sf"/>
</dbReference>